<dbReference type="InterPro" id="IPR058515">
    <property type="entry name" value="DUF8202"/>
</dbReference>
<feature type="non-terminal residue" evidence="2">
    <location>
        <position position="97"/>
    </location>
</feature>
<dbReference type="AlphaFoldDB" id="A0A3D6BR98"/>
<proteinExistence type="predicted"/>
<evidence type="ECO:0000259" key="1">
    <source>
        <dbReference type="Pfam" id="PF26628"/>
    </source>
</evidence>
<organism evidence="2 3">
    <name type="scientific">Xanthomarina gelatinilytica</name>
    <dbReference type="NCBI Taxonomy" id="1137281"/>
    <lineage>
        <taxon>Bacteria</taxon>
        <taxon>Pseudomonadati</taxon>
        <taxon>Bacteroidota</taxon>
        <taxon>Flavobacteriia</taxon>
        <taxon>Flavobacteriales</taxon>
        <taxon>Flavobacteriaceae</taxon>
        <taxon>Xanthomarina</taxon>
    </lineage>
</organism>
<evidence type="ECO:0000313" key="2">
    <source>
        <dbReference type="EMBL" id="HCY80739.1"/>
    </source>
</evidence>
<feature type="non-terminal residue" evidence="2">
    <location>
        <position position="1"/>
    </location>
</feature>
<gene>
    <name evidence="2" type="ORF">DHV22_03610</name>
</gene>
<name>A0A3D6BR98_9FLAO</name>
<comment type="caution">
    <text evidence="2">The sequence shown here is derived from an EMBL/GenBank/DDBJ whole genome shotgun (WGS) entry which is preliminary data.</text>
</comment>
<dbReference type="Pfam" id="PF26628">
    <property type="entry name" value="DUF8202"/>
    <property type="match status" value="1"/>
</dbReference>
<protein>
    <recommendedName>
        <fullName evidence="1">DUF8202 domain-containing protein</fullName>
    </recommendedName>
</protein>
<dbReference type="EMBL" id="DPRK01000059">
    <property type="protein sequence ID" value="HCY80739.1"/>
    <property type="molecule type" value="Genomic_DNA"/>
</dbReference>
<evidence type="ECO:0000313" key="3">
    <source>
        <dbReference type="Proteomes" id="UP000263268"/>
    </source>
</evidence>
<accession>A0A3D6BR98</accession>
<reference evidence="2 3" key="1">
    <citation type="journal article" date="2018" name="Nat. Biotechnol.">
        <title>A standardized bacterial taxonomy based on genome phylogeny substantially revises the tree of life.</title>
        <authorList>
            <person name="Parks D.H."/>
            <person name="Chuvochina M."/>
            <person name="Waite D.W."/>
            <person name="Rinke C."/>
            <person name="Skarshewski A."/>
            <person name="Chaumeil P.A."/>
            <person name="Hugenholtz P."/>
        </authorList>
    </citation>
    <scope>NUCLEOTIDE SEQUENCE [LARGE SCALE GENOMIC DNA]</scope>
    <source>
        <strain evidence="2">UBA10227</strain>
    </source>
</reference>
<sequence>DYVDSAGNIIWDVNTGTPAEDVFNYDIAGIGRDDDSDLLQKQSRSVNNALDGATRGQGVLTIGIGSIANTNNLNTNTELEDKEFLVWGNDGVDLDNP</sequence>
<dbReference type="Proteomes" id="UP000263268">
    <property type="component" value="Unassembled WGS sequence"/>
</dbReference>
<feature type="domain" description="DUF8202" evidence="1">
    <location>
        <begin position="1"/>
        <end position="94"/>
    </location>
</feature>